<feature type="domain" description="GGDEF" evidence="4">
    <location>
        <begin position="277"/>
        <end position="415"/>
    </location>
</feature>
<dbReference type="NCBIfam" id="TIGR00254">
    <property type="entry name" value="GGDEF"/>
    <property type="match status" value="1"/>
</dbReference>
<dbReference type="EMBL" id="CP036200">
    <property type="protein sequence ID" value="QBF81344.1"/>
    <property type="molecule type" value="Genomic_DNA"/>
</dbReference>
<dbReference type="OrthoDB" id="5800589at2"/>
<dbReference type="InterPro" id="IPR000160">
    <property type="entry name" value="GGDEF_dom"/>
</dbReference>
<dbReference type="Pfam" id="PF00990">
    <property type="entry name" value="GGDEF"/>
    <property type="match status" value="1"/>
</dbReference>
<comment type="cofactor">
    <cofactor evidence="1">
        <name>Mg(2+)</name>
        <dbReference type="ChEBI" id="CHEBI:18420"/>
    </cofactor>
</comment>
<protein>
    <recommendedName>
        <fullName evidence="2">diguanylate cyclase</fullName>
        <ecNumber evidence="2">2.7.7.65</ecNumber>
    </recommendedName>
</protein>
<gene>
    <name evidence="5" type="ORF">EXU30_00490</name>
</gene>
<comment type="catalytic activity">
    <reaction evidence="3">
        <text>2 GTP = 3',3'-c-di-GMP + 2 diphosphate</text>
        <dbReference type="Rhea" id="RHEA:24898"/>
        <dbReference type="ChEBI" id="CHEBI:33019"/>
        <dbReference type="ChEBI" id="CHEBI:37565"/>
        <dbReference type="ChEBI" id="CHEBI:58805"/>
        <dbReference type="EC" id="2.7.7.65"/>
    </reaction>
</comment>
<evidence type="ECO:0000259" key="4">
    <source>
        <dbReference type="PROSITE" id="PS50887"/>
    </source>
</evidence>
<dbReference type="EC" id="2.7.7.65" evidence="2"/>
<dbReference type="InterPro" id="IPR000014">
    <property type="entry name" value="PAS"/>
</dbReference>
<dbReference type="PANTHER" id="PTHR45138:SF9">
    <property type="entry name" value="DIGUANYLATE CYCLASE DGCM-RELATED"/>
    <property type="match status" value="1"/>
</dbReference>
<dbReference type="InterPro" id="IPR043128">
    <property type="entry name" value="Rev_trsase/Diguanyl_cyclase"/>
</dbReference>
<dbReference type="InterPro" id="IPR035965">
    <property type="entry name" value="PAS-like_dom_sf"/>
</dbReference>
<dbReference type="GO" id="GO:0052621">
    <property type="term" value="F:diguanylate cyclase activity"/>
    <property type="evidence" value="ECO:0007669"/>
    <property type="project" value="UniProtKB-EC"/>
</dbReference>
<dbReference type="Proteomes" id="UP000291106">
    <property type="component" value="Chromosome"/>
</dbReference>
<accession>A0A411PCV4</accession>
<dbReference type="Gene3D" id="3.30.450.20">
    <property type="entry name" value="PAS domain"/>
    <property type="match status" value="1"/>
</dbReference>
<reference evidence="5 6" key="1">
    <citation type="submission" date="2019-02" db="EMBL/GenBank/DDBJ databases">
        <title>Shewanella sp. D4-2 isolated from Dokdo Island.</title>
        <authorList>
            <person name="Baek K."/>
        </authorList>
    </citation>
    <scope>NUCLEOTIDE SEQUENCE [LARGE SCALE GENOMIC DNA]</scope>
    <source>
        <strain evidence="5 6">D4-2</strain>
    </source>
</reference>
<keyword evidence="6" id="KW-1185">Reference proteome</keyword>
<dbReference type="NCBIfam" id="TIGR00229">
    <property type="entry name" value="sensory_box"/>
    <property type="match status" value="2"/>
</dbReference>
<dbReference type="InterPro" id="IPR050469">
    <property type="entry name" value="Diguanylate_Cyclase"/>
</dbReference>
<evidence type="ECO:0000256" key="2">
    <source>
        <dbReference type="ARBA" id="ARBA00012528"/>
    </source>
</evidence>
<dbReference type="AlphaFoldDB" id="A0A411PCV4"/>
<dbReference type="KEGG" id="smai:EXU30_00490"/>
<dbReference type="CDD" id="cd01949">
    <property type="entry name" value="GGDEF"/>
    <property type="match status" value="1"/>
</dbReference>
<sequence length="418" mass="47670">MPGFNIDSTYGVVIIQDLNVVNVDENYAKIYGYDSAAELLESIESFLDLIPKTYHQAAVQNYHDTIAGTIVPRGHTFKNVDRHGREFTVFSVDHVIKWQGRDALQVTVIDLSIVVEAQNKLREQEQAYRQLIMNSGQGIMVHRQFKPLMLNQAWVNAMHAESIEQVMALDSILEVIPPEDRLLMADKYDEILQGKLIGKSKVVENICFDGKRRFFNVYDNVIEWQGESAVQVVIEDCTDKVEYEKALAYKATHDGLTDLYNRSAINEWLSKLFYRQRKLFCLLIDIDDFKLINDRYGHQTGDVVIQSIAKILKKQLKLLSSQGAVGRWGGEEFIVFLTDIDETHAREFALSITQAFARSQFEHRLGEFNATTSIGVSVIDTELNQTRIDELVNTTDKYLYLAKARGKNRVVSSFDPAS</sequence>
<evidence type="ECO:0000256" key="1">
    <source>
        <dbReference type="ARBA" id="ARBA00001946"/>
    </source>
</evidence>
<evidence type="ECO:0000313" key="6">
    <source>
        <dbReference type="Proteomes" id="UP000291106"/>
    </source>
</evidence>
<dbReference type="SMART" id="SM00267">
    <property type="entry name" value="GGDEF"/>
    <property type="match status" value="1"/>
</dbReference>
<dbReference type="PROSITE" id="PS50887">
    <property type="entry name" value="GGDEF"/>
    <property type="match status" value="1"/>
</dbReference>
<proteinExistence type="predicted"/>
<evidence type="ECO:0000313" key="5">
    <source>
        <dbReference type="EMBL" id="QBF81344.1"/>
    </source>
</evidence>
<dbReference type="Gene3D" id="3.30.70.270">
    <property type="match status" value="1"/>
</dbReference>
<dbReference type="InterPro" id="IPR029787">
    <property type="entry name" value="Nucleotide_cyclase"/>
</dbReference>
<dbReference type="FunFam" id="3.30.70.270:FF:000001">
    <property type="entry name" value="Diguanylate cyclase domain protein"/>
    <property type="match status" value="1"/>
</dbReference>
<name>A0A411PCV4_9GAMM</name>
<evidence type="ECO:0000256" key="3">
    <source>
        <dbReference type="ARBA" id="ARBA00034247"/>
    </source>
</evidence>
<dbReference type="SUPFAM" id="SSF55785">
    <property type="entry name" value="PYP-like sensor domain (PAS domain)"/>
    <property type="match status" value="2"/>
</dbReference>
<dbReference type="RefSeq" id="WP_130597321.1">
    <property type="nucleotide sequence ID" value="NZ_CP036200.1"/>
</dbReference>
<organism evidence="5 6">
    <name type="scientific">Shewanella maritima</name>
    <dbReference type="NCBI Taxonomy" id="2520507"/>
    <lineage>
        <taxon>Bacteria</taxon>
        <taxon>Pseudomonadati</taxon>
        <taxon>Pseudomonadota</taxon>
        <taxon>Gammaproteobacteria</taxon>
        <taxon>Alteromonadales</taxon>
        <taxon>Shewanellaceae</taxon>
        <taxon>Shewanella</taxon>
    </lineage>
</organism>
<dbReference type="PANTHER" id="PTHR45138">
    <property type="entry name" value="REGULATORY COMPONENTS OF SENSORY TRANSDUCTION SYSTEM"/>
    <property type="match status" value="1"/>
</dbReference>
<dbReference type="SUPFAM" id="SSF55073">
    <property type="entry name" value="Nucleotide cyclase"/>
    <property type="match status" value="1"/>
</dbReference>